<dbReference type="InterPro" id="IPR015424">
    <property type="entry name" value="PyrdxlP-dep_Trfase"/>
</dbReference>
<protein>
    <submittedName>
        <fullName evidence="4">Aminotransferase class I/II-fold pyridoxal phosphate-dependent enzyme</fullName>
    </submittedName>
</protein>
<dbReference type="EMBL" id="CP114052">
    <property type="protein sequence ID" value="WAW15092.1"/>
    <property type="molecule type" value="Genomic_DNA"/>
</dbReference>
<dbReference type="Gene3D" id="3.90.1150.10">
    <property type="entry name" value="Aspartate Aminotransferase, domain 1"/>
    <property type="match status" value="1"/>
</dbReference>
<dbReference type="Gene3D" id="3.40.640.10">
    <property type="entry name" value="Type I PLP-dependent aspartate aminotransferase-like (Major domain)"/>
    <property type="match status" value="1"/>
</dbReference>
<dbReference type="PANTHER" id="PTHR42885">
    <property type="entry name" value="HISTIDINOL-PHOSPHATE AMINOTRANSFERASE-RELATED"/>
    <property type="match status" value="1"/>
</dbReference>
<dbReference type="SUPFAM" id="SSF53383">
    <property type="entry name" value="PLP-dependent transferases"/>
    <property type="match status" value="1"/>
</dbReference>
<sequence length="353" mass="41814">MHGADIESLKRKYNINREILDFSSNINPKMPTNIEKIVKKSIYSLQVYPDIDYIELRESLGQYLRSQVANCDENNFTYKNIMVGNGATELIFLTMKLMKGRLAIVSPSFGEYSRSAMLSDLDYDEITYEKLIIELQKNTNIYNNIYICNPNNPDGKLREMTELINLGKKNNINIFVDETFMEFSIKYKSHTAMNYNYKNIYVIKAITKFFGMPGLRLGYLWTRDIKFIEEINYIKEPWTVNSFAEEITKEIIKDKDFVKCTREYYYDERIFMYINLSKIKNIEVYESEAAFFLIRIKNYITSDRLKEKMLLDYGILIRDASNFKYLDSKYFRVAIKDREKNISLIKALIDIFN</sequence>
<reference evidence="4" key="1">
    <citation type="submission" date="2022-12" db="EMBL/GenBank/DDBJ databases">
        <title>Peptostreptococcus.</title>
        <authorList>
            <person name="Lee S.H."/>
        </authorList>
    </citation>
    <scope>NUCLEOTIDE SEQUENCE</scope>
    <source>
        <strain evidence="4">CBA3647</strain>
    </source>
</reference>
<keyword evidence="5" id="KW-1185">Reference proteome</keyword>
<keyword evidence="4" id="KW-0808">Transferase</keyword>
<name>A0ABY7JT38_9FIRM</name>
<dbReference type="GO" id="GO:0008483">
    <property type="term" value="F:transaminase activity"/>
    <property type="evidence" value="ECO:0007669"/>
    <property type="project" value="UniProtKB-KW"/>
</dbReference>
<gene>
    <name evidence="4" type="ORF">O0R46_01195</name>
</gene>
<organism evidence="4 5">
    <name type="scientific">Peptostreptococcus equinus</name>
    <dbReference type="NCBI Taxonomy" id="3003601"/>
    <lineage>
        <taxon>Bacteria</taxon>
        <taxon>Bacillati</taxon>
        <taxon>Bacillota</taxon>
        <taxon>Clostridia</taxon>
        <taxon>Peptostreptococcales</taxon>
        <taxon>Peptostreptococcaceae</taxon>
        <taxon>Peptostreptococcus</taxon>
    </lineage>
</organism>
<evidence type="ECO:0000313" key="4">
    <source>
        <dbReference type="EMBL" id="WAW15092.1"/>
    </source>
</evidence>
<dbReference type="InterPro" id="IPR015422">
    <property type="entry name" value="PyrdxlP-dep_Trfase_small"/>
</dbReference>
<accession>A0ABY7JT38</accession>
<keyword evidence="2" id="KW-0663">Pyridoxal phosphate</keyword>
<dbReference type="CDD" id="cd00609">
    <property type="entry name" value="AAT_like"/>
    <property type="match status" value="1"/>
</dbReference>
<dbReference type="RefSeq" id="WP_269311785.1">
    <property type="nucleotide sequence ID" value="NZ_CP114052.1"/>
</dbReference>
<dbReference type="Proteomes" id="UP001164187">
    <property type="component" value="Chromosome"/>
</dbReference>
<comment type="cofactor">
    <cofactor evidence="1">
        <name>pyridoxal 5'-phosphate</name>
        <dbReference type="ChEBI" id="CHEBI:597326"/>
    </cofactor>
</comment>
<evidence type="ECO:0000259" key="3">
    <source>
        <dbReference type="Pfam" id="PF00155"/>
    </source>
</evidence>
<dbReference type="InterPro" id="IPR004839">
    <property type="entry name" value="Aminotransferase_I/II_large"/>
</dbReference>
<dbReference type="Pfam" id="PF00155">
    <property type="entry name" value="Aminotran_1_2"/>
    <property type="match status" value="1"/>
</dbReference>
<evidence type="ECO:0000256" key="1">
    <source>
        <dbReference type="ARBA" id="ARBA00001933"/>
    </source>
</evidence>
<dbReference type="InterPro" id="IPR015421">
    <property type="entry name" value="PyrdxlP-dep_Trfase_major"/>
</dbReference>
<proteinExistence type="predicted"/>
<feature type="domain" description="Aminotransferase class I/classII large" evidence="3">
    <location>
        <begin position="18"/>
        <end position="347"/>
    </location>
</feature>
<dbReference type="PANTHER" id="PTHR42885:SF1">
    <property type="entry name" value="THREONINE-PHOSPHATE DECARBOXYLASE"/>
    <property type="match status" value="1"/>
</dbReference>
<evidence type="ECO:0000256" key="2">
    <source>
        <dbReference type="ARBA" id="ARBA00022898"/>
    </source>
</evidence>
<keyword evidence="4" id="KW-0032">Aminotransferase</keyword>
<evidence type="ECO:0000313" key="5">
    <source>
        <dbReference type="Proteomes" id="UP001164187"/>
    </source>
</evidence>